<evidence type="ECO:0000313" key="1">
    <source>
        <dbReference type="EMBL" id="KAH6623129.1"/>
    </source>
</evidence>
<evidence type="ECO:0000313" key="2">
    <source>
        <dbReference type="Proteomes" id="UP000724584"/>
    </source>
</evidence>
<comment type="caution">
    <text evidence="1">The sequence shown here is derived from an EMBL/GenBank/DDBJ whole genome shotgun (WGS) entry which is preliminary data.</text>
</comment>
<sequence>MDSDEISEYSSESSGRAESVPDLDDILAPLSHDIAAWLGTRPDPSSVDIVTAYDELRRLDIKENLLLPGLEMKKRDECCPFPKPAAMVIRDAKWDAISRVFEPRRQLLRLKALELSRGGLRPLKITDVPLDVWHIIFHNFQDDAITEAAHWRRGVDWDEYDGAEKISKTPLMAAGVRGIQVSIGYRPKEYADSIARFKEIRLAAVATFEECCTYENGPEEDFGPEEADSHSEYREVQRATELRRAMKNYNRIRYQWAECVRAAEAGEVLVRPLSKYQKIFQEGHAEYCRLLKEQHEVLQNSNFANSLAAAASQMPNVHCLHFREPVPDYLRHDHVEALNDTRIISRLMSSPVNSRDIGYESLSIKEAVRTLESMLESFEMNFRDAGRLRKTPLSHEDKSHLDTFVGTILSRCGQHLRILKLHFNEMAIDTGEVVRRSYPADSILSTQKLPEIRYLDLHYLKLDEKALNAFCRGLRNNIWRFSLCGIAVHSGVWAHAIDILRNKMSATTATGMGKGQGDRASVSLKYLWGGEFGTGFSLYDNESPLLPGAGKYVKGILNFNPLKGQN</sequence>
<gene>
    <name evidence="1" type="ORF">F5144DRAFT_517952</name>
</gene>
<keyword evidence="2" id="KW-1185">Reference proteome</keyword>
<protein>
    <submittedName>
        <fullName evidence="1">Uncharacterized protein</fullName>
    </submittedName>
</protein>
<name>A0ACB7NZP1_9PEZI</name>
<dbReference type="Proteomes" id="UP000724584">
    <property type="component" value="Unassembled WGS sequence"/>
</dbReference>
<accession>A0ACB7NZP1</accession>
<proteinExistence type="predicted"/>
<reference evidence="1 2" key="1">
    <citation type="journal article" date="2021" name="Nat. Commun.">
        <title>Genetic determinants of endophytism in the Arabidopsis root mycobiome.</title>
        <authorList>
            <person name="Mesny F."/>
            <person name="Miyauchi S."/>
            <person name="Thiergart T."/>
            <person name="Pickel B."/>
            <person name="Atanasova L."/>
            <person name="Karlsson M."/>
            <person name="Huettel B."/>
            <person name="Barry K.W."/>
            <person name="Haridas S."/>
            <person name="Chen C."/>
            <person name="Bauer D."/>
            <person name="Andreopoulos W."/>
            <person name="Pangilinan J."/>
            <person name="LaButti K."/>
            <person name="Riley R."/>
            <person name="Lipzen A."/>
            <person name="Clum A."/>
            <person name="Drula E."/>
            <person name="Henrissat B."/>
            <person name="Kohler A."/>
            <person name="Grigoriev I.V."/>
            <person name="Martin F.M."/>
            <person name="Hacquard S."/>
        </authorList>
    </citation>
    <scope>NUCLEOTIDE SEQUENCE [LARGE SCALE GENOMIC DNA]</scope>
    <source>
        <strain evidence="1 2">MPI-SDFR-AT-0079</strain>
    </source>
</reference>
<organism evidence="1 2">
    <name type="scientific">Chaetomium tenue</name>
    <dbReference type="NCBI Taxonomy" id="1854479"/>
    <lineage>
        <taxon>Eukaryota</taxon>
        <taxon>Fungi</taxon>
        <taxon>Dikarya</taxon>
        <taxon>Ascomycota</taxon>
        <taxon>Pezizomycotina</taxon>
        <taxon>Sordariomycetes</taxon>
        <taxon>Sordariomycetidae</taxon>
        <taxon>Sordariales</taxon>
        <taxon>Chaetomiaceae</taxon>
        <taxon>Chaetomium</taxon>
    </lineage>
</organism>
<dbReference type="EMBL" id="JAGIZQ010000006">
    <property type="protein sequence ID" value="KAH6623129.1"/>
    <property type="molecule type" value="Genomic_DNA"/>
</dbReference>